<dbReference type="Pfam" id="PF01408">
    <property type="entry name" value="GFO_IDH_MocA"/>
    <property type="match status" value="1"/>
</dbReference>
<evidence type="ECO:0000259" key="1">
    <source>
        <dbReference type="Pfam" id="PF01408"/>
    </source>
</evidence>
<dbReference type="Gene3D" id="3.30.360.10">
    <property type="entry name" value="Dihydrodipicolinate Reductase, domain 2"/>
    <property type="match status" value="1"/>
</dbReference>
<protein>
    <submittedName>
        <fullName evidence="3">Gfo/Idh/MocA family oxidoreductase</fullName>
    </submittedName>
</protein>
<feature type="domain" description="Gfo/Idh/MocA-like oxidoreductase C-terminal" evidence="2">
    <location>
        <begin position="170"/>
        <end position="218"/>
    </location>
</feature>
<gene>
    <name evidence="3" type="ORF">E7101_05600</name>
</gene>
<proteinExistence type="predicted"/>
<evidence type="ECO:0000313" key="4">
    <source>
        <dbReference type="Proteomes" id="UP000806522"/>
    </source>
</evidence>
<dbReference type="InterPro" id="IPR051450">
    <property type="entry name" value="Gfo/Idh/MocA_Oxidoreductases"/>
</dbReference>
<dbReference type="PANTHER" id="PTHR43377">
    <property type="entry name" value="BILIVERDIN REDUCTASE A"/>
    <property type="match status" value="1"/>
</dbReference>
<dbReference type="AlphaFoldDB" id="A0A9D5SB78"/>
<dbReference type="EMBL" id="SUYC01000005">
    <property type="protein sequence ID" value="MBE6270410.1"/>
    <property type="molecule type" value="Genomic_DNA"/>
</dbReference>
<evidence type="ECO:0000313" key="3">
    <source>
        <dbReference type="EMBL" id="MBE6270410.1"/>
    </source>
</evidence>
<dbReference type="SUPFAM" id="SSF55347">
    <property type="entry name" value="Glyceraldehyde-3-phosphate dehydrogenase-like, C-terminal domain"/>
    <property type="match status" value="1"/>
</dbReference>
<evidence type="ECO:0000259" key="2">
    <source>
        <dbReference type="Pfam" id="PF02894"/>
    </source>
</evidence>
<name>A0A9D5SB78_XYLRU</name>
<dbReference type="Proteomes" id="UP000806522">
    <property type="component" value="Unassembled WGS sequence"/>
</dbReference>
<dbReference type="Gene3D" id="3.40.50.720">
    <property type="entry name" value="NAD(P)-binding Rossmann-like Domain"/>
    <property type="match status" value="1"/>
</dbReference>
<dbReference type="InterPro" id="IPR004104">
    <property type="entry name" value="Gfo/Idh/MocA-like_OxRdtase_C"/>
</dbReference>
<dbReference type="PANTHER" id="PTHR43377:SF1">
    <property type="entry name" value="BILIVERDIN REDUCTASE A"/>
    <property type="match status" value="1"/>
</dbReference>
<sequence>MKKYKIAFVGLGSIATRHLKNVHAYLASQGDCCEVDLYRSSLGRPLADELQPLVSNAYLYADEIPADRQYDVVFVTNPTSMHYETVERFAAHTKSFFIEKPVFDSSKVDEKIFDTIKDIPSYVACPLHYNAVLQYVKQHVNPENVICARAMSSSYLPDWRPGQDYRNTYSAHKNLGGGVSIDLIHEWDYLTWLFGMPAECHSMINKVSNLEIDSDDLAIYIGKNDKTTFELHLDYFGRQTQRTLDLFTADDTIHCDLIAGTVSYLKKGETIKLESERNAFQMAEIAHFFGIINNKTINDSNPEHAYQVLKIAKGEF</sequence>
<feature type="domain" description="Gfo/Idh/MocA-like oxidoreductase N-terminal" evidence="1">
    <location>
        <begin position="5"/>
        <end position="107"/>
    </location>
</feature>
<dbReference type="Pfam" id="PF02894">
    <property type="entry name" value="GFO_IDH_MocA_C"/>
    <property type="match status" value="1"/>
</dbReference>
<dbReference type="GO" id="GO:0000166">
    <property type="term" value="F:nucleotide binding"/>
    <property type="evidence" value="ECO:0007669"/>
    <property type="project" value="InterPro"/>
</dbReference>
<dbReference type="InterPro" id="IPR000683">
    <property type="entry name" value="Gfo/Idh/MocA-like_OxRdtase_N"/>
</dbReference>
<comment type="caution">
    <text evidence="3">The sequence shown here is derived from an EMBL/GenBank/DDBJ whole genome shotgun (WGS) entry which is preliminary data.</text>
</comment>
<accession>A0A9D5SB78</accession>
<reference evidence="3" key="1">
    <citation type="submission" date="2019-04" db="EMBL/GenBank/DDBJ databases">
        <title>Evolution of Biomass-Degrading Anaerobic Consortia Revealed by Metagenomics.</title>
        <authorList>
            <person name="Peng X."/>
        </authorList>
    </citation>
    <scope>NUCLEOTIDE SEQUENCE</scope>
    <source>
        <strain evidence="3">SIG140</strain>
    </source>
</reference>
<dbReference type="SUPFAM" id="SSF51735">
    <property type="entry name" value="NAD(P)-binding Rossmann-fold domains"/>
    <property type="match status" value="1"/>
</dbReference>
<organism evidence="3 4">
    <name type="scientific">Xylanibacter ruminicola</name>
    <name type="common">Prevotella ruminicola</name>
    <dbReference type="NCBI Taxonomy" id="839"/>
    <lineage>
        <taxon>Bacteria</taxon>
        <taxon>Pseudomonadati</taxon>
        <taxon>Bacteroidota</taxon>
        <taxon>Bacteroidia</taxon>
        <taxon>Bacteroidales</taxon>
        <taxon>Prevotellaceae</taxon>
        <taxon>Xylanibacter</taxon>
    </lineage>
</organism>
<dbReference type="InterPro" id="IPR036291">
    <property type="entry name" value="NAD(P)-bd_dom_sf"/>
</dbReference>